<sequence>MEEQLITANHLAIGRQQVLTVTVDEEETESGSEIGKQGFPRSLGMFS</sequence>
<dbReference type="EMBL" id="JBEPLO010000011">
    <property type="protein sequence ID" value="MET3558122.1"/>
    <property type="molecule type" value="Genomic_DNA"/>
</dbReference>
<dbReference type="Proteomes" id="UP001549122">
    <property type="component" value="Unassembled WGS sequence"/>
</dbReference>
<comment type="caution">
    <text evidence="2">The sequence shown here is derived from an EMBL/GenBank/DDBJ whole genome shotgun (WGS) entry which is preliminary data.</text>
</comment>
<evidence type="ECO:0000313" key="3">
    <source>
        <dbReference type="Proteomes" id="UP001549122"/>
    </source>
</evidence>
<name>A0ABV2FHT6_9STRE</name>
<proteinExistence type="predicted"/>
<evidence type="ECO:0000313" key="2">
    <source>
        <dbReference type="EMBL" id="MET3558122.1"/>
    </source>
</evidence>
<organism evidence="2 3">
    <name type="scientific">Streptococcus rupicaprae</name>
    <dbReference type="NCBI Taxonomy" id="759619"/>
    <lineage>
        <taxon>Bacteria</taxon>
        <taxon>Bacillati</taxon>
        <taxon>Bacillota</taxon>
        <taxon>Bacilli</taxon>
        <taxon>Lactobacillales</taxon>
        <taxon>Streptococcaceae</taxon>
        <taxon>Streptococcus</taxon>
    </lineage>
</organism>
<dbReference type="RefSeq" id="WP_354365153.1">
    <property type="nucleotide sequence ID" value="NZ_JBEPLO010000011.1"/>
</dbReference>
<keyword evidence="3" id="KW-1185">Reference proteome</keyword>
<gene>
    <name evidence="2" type="ORF">ABID29_001237</name>
</gene>
<evidence type="ECO:0000256" key="1">
    <source>
        <dbReference type="SAM" id="MobiDB-lite"/>
    </source>
</evidence>
<reference evidence="2 3" key="1">
    <citation type="submission" date="2024-06" db="EMBL/GenBank/DDBJ databases">
        <title>Genomic Encyclopedia of Type Strains, Phase IV (KMG-IV): sequencing the most valuable type-strain genomes for metagenomic binning, comparative biology and taxonomic classification.</title>
        <authorList>
            <person name="Goeker M."/>
        </authorList>
    </citation>
    <scope>NUCLEOTIDE SEQUENCE [LARGE SCALE GENOMIC DNA]</scope>
    <source>
        <strain evidence="2 3">DSM 28303</strain>
    </source>
</reference>
<protein>
    <submittedName>
        <fullName evidence="2">Uncharacterized protein</fullName>
    </submittedName>
</protein>
<feature type="region of interest" description="Disordered" evidence="1">
    <location>
        <begin position="24"/>
        <end position="47"/>
    </location>
</feature>
<accession>A0ABV2FHT6</accession>